<dbReference type="AlphaFoldDB" id="A0A6A6TND6"/>
<accession>A0A6A6TND6</accession>
<keyword evidence="2" id="KW-1185">Reference proteome</keyword>
<organism evidence="1 2">
    <name type="scientific">Lophiostoma macrostomum CBS 122681</name>
    <dbReference type="NCBI Taxonomy" id="1314788"/>
    <lineage>
        <taxon>Eukaryota</taxon>
        <taxon>Fungi</taxon>
        <taxon>Dikarya</taxon>
        <taxon>Ascomycota</taxon>
        <taxon>Pezizomycotina</taxon>
        <taxon>Dothideomycetes</taxon>
        <taxon>Pleosporomycetidae</taxon>
        <taxon>Pleosporales</taxon>
        <taxon>Lophiostomataceae</taxon>
        <taxon>Lophiostoma</taxon>
    </lineage>
</organism>
<gene>
    <name evidence="1" type="ORF">K491DRAFT_688442</name>
</gene>
<dbReference type="Proteomes" id="UP000799324">
    <property type="component" value="Unassembled WGS sequence"/>
</dbReference>
<proteinExistence type="predicted"/>
<evidence type="ECO:0000313" key="2">
    <source>
        <dbReference type="Proteomes" id="UP000799324"/>
    </source>
</evidence>
<dbReference type="EMBL" id="MU004300">
    <property type="protein sequence ID" value="KAF2660408.1"/>
    <property type="molecule type" value="Genomic_DNA"/>
</dbReference>
<sequence length="75" mass="8549">MTRWIPSCCTLIQSGWSLPTSRESNYLVSSLDRDIRLKTSVLPILLFQSPHAWNISWLIIGLYTRVDVVGEGMLI</sequence>
<name>A0A6A6TND6_9PLEO</name>
<evidence type="ECO:0000313" key="1">
    <source>
        <dbReference type="EMBL" id="KAF2660408.1"/>
    </source>
</evidence>
<reference evidence="1" key="1">
    <citation type="journal article" date="2020" name="Stud. Mycol.">
        <title>101 Dothideomycetes genomes: a test case for predicting lifestyles and emergence of pathogens.</title>
        <authorList>
            <person name="Haridas S."/>
            <person name="Albert R."/>
            <person name="Binder M."/>
            <person name="Bloem J."/>
            <person name="Labutti K."/>
            <person name="Salamov A."/>
            <person name="Andreopoulos B."/>
            <person name="Baker S."/>
            <person name="Barry K."/>
            <person name="Bills G."/>
            <person name="Bluhm B."/>
            <person name="Cannon C."/>
            <person name="Castanera R."/>
            <person name="Culley D."/>
            <person name="Daum C."/>
            <person name="Ezra D."/>
            <person name="Gonzalez J."/>
            <person name="Henrissat B."/>
            <person name="Kuo A."/>
            <person name="Liang C."/>
            <person name="Lipzen A."/>
            <person name="Lutzoni F."/>
            <person name="Magnuson J."/>
            <person name="Mondo S."/>
            <person name="Nolan M."/>
            <person name="Ohm R."/>
            <person name="Pangilinan J."/>
            <person name="Park H.-J."/>
            <person name="Ramirez L."/>
            <person name="Alfaro M."/>
            <person name="Sun H."/>
            <person name="Tritt A."/>
            <person name="Yoshinaga Y."/>
            <person name="Zwiers L.-H."/>
            <person name="Turgeon B."/>
            <person name="Goodwin S."/>
            <person name="Spatafora J."/>
            <person name="Crous P."/>
            <person name="Grigoriev I."/>
        </authorList>
    </citation>
    <scope>NUCLEOTIDE SEQUENCE</scope>
    <source>
        <strain evidence="1">CBS 122681</strain>
    </source>
</reference>
<protein>
    <submittedName>
        <fullName evidence="1">Uncharacterized protein</fullName>
    </submittedName>
</protein>